<dbReference type="InterPro" id="IPR044837">
    <property type="entry name" value="REM16-like"/>
</dbReference>
<evidence type="ECO:0000256" key="5">
    <source>
        <dbReference type="ARBA" id="ARBA00023242"/>
    </source>
</evidence>
<accession>A0A9Q0CH89</accession>
<evidence type="ECO:0000256" key="3">
    <source>
        <dbReference type="ARBA" id="ARBA00023125"/>
    </source>
</evidence>
<feature type="compositionally biased region" description="Basic and acidic residues" evidence="6">
    <location>
        <begin position="250"/>
        <end position="259"/>
    </location>
</feature>
<evidence type="ECO:0000256" key="2">
    <source>
        <dbReference type="ARBA" id="ARBA00023015"/>
    </source>
</evidence>
<organism evidence="8 9">
    <name type="scientific">Rhynchospora breviuscula</name>
    <dbReference type="NCBI Taxonomy" id="2022672"/>
    <lineage>
        <taxon>Eukaryota</taxon>
        <taxon>Viridiplantae</taxon>
        <taxon>Streptophyta</taxon>
        <taxon>Embryophyta</taxon>
        <taxon>Tracheophyta</taxon>
        <taxon>Spermatophyta</taxon>
        <taxon>Magnoliopsida</taxon>
        <taxon>Liliopsida</taxon>
        <taxon>Poales</taxon>
        <taxon>Cyperaceae</taxon>
        <taxon>Cyperoideae</taxon>
        <taxon>Rhynchosporeae</taxon>
        <taxon>Rhynchospora</taxon>
    </lineage>
</organism>
<dbReference type="InterPro" id="IPR003340">
    <property type="entry name" value="B3_DNA-bd"/>
</dbReference>
<feature type="region of interest" description="Disordered" evidence="6">
    <location>
        <begin position="245"/>
        <end position="275"/>
    </location>
</feature>
<evidence type="ECO:0000256" key="6">
    <source>
        <dbReference type="SAM" id="MobiDB-lite"/>
    </source>
</evidence>
<evidence type="ECO:0000313" key="8">
    <source>
        <dbReference type="EMBL" id="KAJ1693454.1"/>
    </source>
</evidence>
<reference evidence="8" key="1">
    <citation type="journal article" date="2022" name="Cell">
        <title>Repeat-based holocentromeres influence genome architecture and karyotype evolution.</title>
        <authorList>
            <person name="Hofstatter P.G."/>
            <person name="Thangavel G."/>
            <person name="Lux T."/>
            <person name="Neumann P."/>
            <person name="Vondrak T."/>
            <person name="Novak P."/>
            <person name="Zhang M."/>
            <person name="Costa L."/>
            <person name="Castellani M."/>
            <person name="Scott A."/>
            <person name="Toegelov H."/>
            <person name="Fuchs J."/>
            <person name="Mata-Sucre Y."/>
            <person name="Dias Y."/>
            <person name="Vanzela A.L.L."/>
            <person name="Huettel B."/>
            <person name="Almeida C.C.S."/>
            <person name="Simkova H."/>
            <person name="Souza G."/>
            <person name="Pedrosa-Harand A."/>
            <person name="Macas J."/>
            <person name="Mayer K.F.X."/>
            <person name="Houben A."/>
            <person name="Marques A."/>
        </authorList>
    </citation>
    <scope>NUCLEOTIDE SEQUENCE</scope>
    <source>
        <strain evidence="8">RhyBre1mFocal</strain>
    </source>
</reference>
<dbReference type="Proteomes" id="UP001151287">
    <property type="component" value="Unassembled WGS sequence"/>
</dbReference>
<sequence length="275" mass="31394">MVEEENTYEEARKKRVLENIKHLENLGIAKISKSLLDVAKSEHKRLNSKSSEKSKKKFEVVEVRRSSRARNPVSYSDQQVDEMEVRSFRKRYCRSNESGREYTGRFSSYEEQAQAFQKAQDIQSSLDNPSFVKAMVRSHVSSCFWLGLPSQFCKDYLPKGEANMVLEDENGVEFDTVYIGSRSGLSGGWRGFAMHHNLEDGDALVFELTAPDHFKIYIVKALEALVEGADEKVTGKGSNQAIELEIEGGGEEREEKTPETPRYATRSRKFRKSRT</sequence>
<dbReference type="SUPFAM" id="SSF101936">
    <property type="entry name" value="DNA-binding pseudobarrel domain"/>
    <property type="match status" value="1"/>
</dbReference>
<dbReference type="InterPro" id="IPR015300">
    <property type="entry name" value="DNA-bd_pseudobarrel_sf"/>
</dbReference>
<evidence type="ECO:0000256" key="4">
    <source>
        <dbReference type="ARBA" id="ARBA00023163"/>
    </source>
</evidence>
<comment type="subcellular location">
    <subcellularLocation>
        <location evidence="1">Nucleus</location>
    </subcellularLocation>
</comment>
<dbReference type="GO" id="GO:0003677">
    <property type="term" value="F:DNA binding"/>
    <property type="evidence" value="ECO:0007669"/>
    <property type="project" value="UniProtKB-KW"/>
</dbReference>
<feature type="domain" description="TF-B3" evidence="7">
    <location>
        <begin position="131"/>
        <end position="222"/>
    </location>
</feature>
<comment type="caution">
    <text evidence="8">The sequence shown here is derived from an EMBL/GenBank/DDBJ whole genome shotgun (WGS) entry which is preliminary data.</text>
</comment>
<gene>
    <name evidence="8" type="ORF">LUZ63_010152</name>
</gene>
<dbReference type="AlphaFoldDB" id="A0A9Q0CH89"/>
<dbReference type="EMBL" id="JAMQYH010000003">
    <property type="protein sequence ID" value="KAJ1693454.1"/>
    <property type="molecule type" value="Genomic_DNA"/>
</dbReference>
<evidence type="ECO:0000259" key="7">
    <source>
        <dbReference type="PROSITE" id="PS50863"/>
    </source>
</evidence>
<dbReference type="PROSITE" id="PS50863">
    <property type="entry name" value="B3"/>
    <property type="match status" value="1"/>
</dbReference>
<proteinExistence type="predicted"/>
<keyword evidence="9" id="KW-1185">Reference proteome</keyword>
<dbReference type="Pfam" id="PF02362">
    <property type="entry name" value="B3"/>
    <property type="match status" value="1"/>
</dbReference>
<evidence type="ECO:0000313" key="9">
    <source>
        <dbReference type="Proteomes" id="UP001151287"/>
    </source>
</evidence>
<protein>
    <recommendedName>
        <fullName evidence="7">TF-B3 domain-containing protein</fullName>
    </recommendedName>
</protein>
<dbReference type="SMART" id="SM01019">
    <property type="entry name" value="B3"/>
    <property type="match status" value="1"/>
</dbReference>
<dbReference type="OrthoDB" id="1909330at2759"/>
<dbReference type="CDD" id="cd10017">
    <property type="entry name" value="B3_DNA"/>
    <property type="match status" value="1"/>
</dbReference>
<feature type="compositionally biased region" description="Basic residues" evidence="6">
    <location>
        <begin position="265"/>
        <end position="275"/>
    </location>
</feature>
<dbReference type="GO" id="GO:0005634">
    <property type="term" value="C:nucleus"/>
    <property type="evidence" value="ECO:0007669"/>
    <property type="project" value="UniProtKB-SubCell"/>
</dbReference>
<keyword evidence="4" id="KW-0804">Transcription</keyword>
<dbReference type="Gene3D" id="2.40.330.10">
    <property type="entry name" value="DNA-binding pseudobarrel domain"/>
    <property type="match status" value="1"/>
</dbReference>
<keyword evidence="5" id="KW-0539">Nucleus</keyword>
<keyword evidence="2" id="KW-0805">Transcription regulation</keyword>
<keyword evidence="3" id="KW-0238">DNA-binding</keyword>
<dbReference type="PANTHER" id="PTHR31391">
    <property type="entry name" value="B3 DOMAIN-CONTAINING PROTEIN OS11G0197600-RELATED"/>
    <property type="match status" value="1"/>
</dbReference>
<dbReference type="PANTHER" id="PTHR31391:SF3">
    <property type="entry name" value="B3 DOMAIN-CONTAINING PROTEIN OS05G0481400"/>
    <property type="match status" value="1"/>
</dbReference>
<evidence type="ECO:0000256" key="1">
    <source>
        <dbReference type="ARBA" id="ARBA00004123"/>
    </source>
</evidence>
<name>A0A9Q0CH89_9POAL</name>